<dbReference type="InterPro" id="IPR015168">
    <property type="entry name" value="SsuA/THI5"/>
</dbReference>
<evidence type="ECO:0000259" key="1">
    <source>
        <dbReference type="Pfam" id="PF09084"/>
    </source>
</evidence>
<name>A0A1V1NZ03_9BACT</name>
<dbReference type="AlphaFoldDB" id="A0A1V1NZ03"/>
<dbReference type="PANTHER" id="PTHR30024">
    <property type="entry name" value="ALIPHATIC SULFONATES-BINDING PROTEIN-RELATED"/>
    <property type="match status" value="1"/>
</dbReference>
<proteinExistence type="predicted"/>
<dbReference type="Gene3D" id="3.40.190.10">
    <property type="entry name" value="Periplasmic binding protein-like II"/>
    <property type="match status" value="2"/>
</dbReference>
<evidence type="ECO:0000313" key="2">
    <source>
        <dbReference type="EMBL" id="ETR67827.1"/>
    </source>
</evidence>
<dbReference type="SUPFAM" id="SSF53850">
    <property type="entry name" value="Periplasmic binding protein-like II"/>
    <property type="match status" value="1"/>
</dbReference>
<dbReference type="EMBL" id="ATBP01001196">
    <property type="protein sequence ID" value="ETR67827.1"/>
    <property type="molecule type" value="Genomic_DNA"/>
</dbReference>
<evidence type="ECO:0000313" key="3">
    <source>
        <dbReference type="Proteomes" id="UP000189670"/>
    </source>
</evidence>
<gene>
    <name evidence="2" type="ORF">OMM_04929</name>
</gene>
<dbReference type="Proteomes" id="UP000189670">
    <property type="component" value="Unassembled WGS sequence"/>
</dbReference>
<feature type="domain" description="SsuA/THI5-like" evidence="1">
    <location>
        <begin position="42"/>
        <end position="225"/>
    </location>
</feature>
<accession>A0A1V1NZ03</accession>
<dbReference type="Pfam" id="PF09084">
    <property type="entry name" value="NMT1"/>
    <property type="match status" value="1"/>
</dbReference>
<comment type="caution">
    <text evidence="2">The sequence shown here is derived from an EMBL/GenBank/DDBJ whole genome shotgun (WGS) entry which is preliminary data.</text>
</comment>
<reference evidence="3" key="1">
    <citation type="submission" date="2012-11" db="EMBL/GenBank/DDBJ databases">
        <authorList>
            <person name="Lucero-Rivera Y.E."/>
            <person name="Tovar-Ramirez D."/>
        </authorList>
    </citation>
    <scope>NUCLEOTIDE SEQUENCE [LARGE SCALE GENOMIC DNA]</scope>
    <source>
        <strain evidence="3">Araruama</strain>
    </source>
</reference>
<sequence length="333" mass="36777">MFIQISYPTYAETIKLGWQTPWATQGQLVMGLKHTNIPALTGVDIEYIGFTYGGPLNQAALAGKVDILLTADQPAIALLARDRGYKIVARMMYNRTCLYVPVASPIKKLAQLKGKSVAGPVGAAAERISLQALRDSGVDLNTIKFGNIDMARQTALITAGSKNGKWGPFDALYGFDPLPAVFENKNVAKMIHCGSVVSVVVANNNMLTKRRQDLEAFLSAFLLSWYQFATKTGEMNRIFLSESKLDFSERALEIAASIEPNMKATALRELRLLFSPDDMNVFNFASDFLLSKGIIKNKINIEDPRYLDINPLKSIISNSSLNDKAKNIKILKY</sequence>
<protein>
    <recommendedName>
        <fullName evidence="1">SsuA/THI5-like domain-containing protein</fullName>
    </recommendedName>
</protein>
<organism evidence="2 3">
    <name type="scientific">Candidatus Magnetoglobus multicellularis str. Araruama</name>
    <dbReference type="NCBI Taxonomy" id="890399"/>
    <lineage>
        <taxon>Bacteria</taxon>
        <taxon>Pseudomonadati</taxon>
        <taxon>Thermodesulfobacteriota</taxon>
        <taxon>Desulfobacteria</taxon>
        <taxon>Desulfobacterales</taxon>
        <taxon>Desulfobacteraceae</taxon>
        <taxon>Candidatus Magnetoglobus</taxon>
    </lineage>
</organism>